<feature type="transmembrane region" description="Helical" evidence="1">
    <location>
        <begin position="384"/>
        <end position="407"/>
    </location>
</feature>
<accession>A0A1G6SCB2</accession>
<dbReference type="AlphaFoldDB" id="A0A1G6SCB2"/>
<keyword evidence="1" id="KW-0472">Membrane</keyword>
<name>A0A1G6SCB2_9GAMM</name>
<organism evidence="2 3">
    <name type="scientific">Aquimonas voraii</name>
    <dbReference type="NCBI Taxonomy" id="265719"/>
    <lineage>
        <taxon>Bacteria</taxon>
        <taxon>Pseudomonadati</taxon>
        <taxon>Pseudomonadota</taxon>
        <taxon>Gammaproteobacteria</taxon>
        <taxon>Lysobacterales</taxon>
        <taxon>Lysobacteraceae</taxon>
        <taxon>Aquimonas</taxon>
    </lineage>
</organism>
<evidence type="ECO:0000256" key="1">
    <source>
        <dbReference type="SAM" id="Phobius"/>
    </source>
</evidence>
<evidence type="ECO:0000313" key="2">
    <source>
        <dbReference type="EMBL" id="SDD14304.1"/>
    </source>
</evidence>
<reference evidence="2 3" key="1">
    <citation type="submission" date="2016-10" db="EMBL/GenBank/DDBJ databases">
        <authorList>
            <person name="de Groot N.N."/>
        </authorList>
    </citation>
    <scope>NUCLEOTIDE SEQUENCE [LARGE SCALE GENOMIC DNA]</scope>
    <source>
        <strain evidence="2 3">DSM 16957</strain>
    </source>
</reference>
<dbReference type="NCBIfam" id="TIGR00261">
    <property type="entry name" value="traB"/>
    <property type="match status" value="1"/>
</dbReference>
<dbReference type="Proteomes" id="UP000199603">
    <property type="component" value="Unassembled WGS sequence"/>
</dbReference>
<feature type="transmembrane region" description="Helical" evidence="1">
    <location>
        <begin position="270"/>
        <end position="290"/>
    </location>
</feature>
<dbReference type="PANTHER" id="PTHR21530:SF7">
    <property type="entry name" value="TRAB DOMAIN-CONTAINING PROTEIN"/>
    <property type="match status" value="1"/>
</dbReference>
<dbReference type="InterPro" id="IPR002816">
    <property type="entry name" value="TraB/PrgY/GumN_fam"/>
</dbReference>
<feature type="transmembrane region" description="Helical" evidence="1">
    <location>
        <begin position="302"/>
        <end position="320"/>
    </location>
</feature>
<evidence type="ECO:0000313" key="3">
    <source>
        <dbReference type="Proteomes" id="UP000199603"/>
    </source>
</evidence>
<dbReference type="STRING" id="265719.SAMN04488509_101420"/>
<dbReference type="EMBL" id="FNAG01000001">
    <property type="protein sequence ID" value="SDD14304.1"/>
    <property type="molecule type" value="Genomic_DNA"/>
</dbReference>
<sequence length="413" mass="45161">MTEARTDVVCDASHDPLAGQPILEIERDGVFYTLLGTAHVSQSSVDAVRALAAQKHFDAIAVELCEPRYQSMRNPDALAKLDLFRVIKEGKVSLVAANLALSAYQRRLAEQLGVEPGAEMLAAIDEGQRLQLPVWRVDRDVAITLKRTAASVGFWQRLSMMSGLVASLLVNEKIEEDEIEKLKEGDLLEATFGEFAKSREPLYRALIAERDQYMAAALRQEAARSPQVKHVLVVIGAGHLAGLAQHLAEDAREPGELRESLRQLPPPKNWGTWITVILAALVVGGFIYGFSQGSDVGTDMVLQWALITGSFGAVGCLFAGGHPLSILTAFAVSPVTPLHPALSSGMVSSLVEAWLRKPTVADFHRLRDDATSIRGWWRNRVSRVFINFFLTNMGTAIGFYVAGWTLYKAVSNA</sequence>
<dbReference type="InterPro" id="IPR046345">
    <property type="entry name" value="TraB_PrgY-like"/>
</dbReference>
<dbReference type="CDD" id="cd14726">
    <property type="entry name" value="TraB_PrgY-like"/>
    <property type="match status" value="1"/>
</dbReference>
<keyword evidence="1" id="KW-1133">Transmembrane helix</keyword>
<dbReference type="RefSeq" id="WP_091238219.1">
    <property type="nucleotide sequence ID" value="NZ_FNAG01000001.1"/>
</dbReference>
<protein>
    <submittedName>
        <fullName evidence="2">Pheromone shutdown-related protein TraB</fullName>
    </submittedName>
</protein>
<dbReference type="PANTHER" id="PTHR21530">
    <property type="entry name" value="PHEROMONE SHUTDOWN PROTEIN"/>
    <property type="match status" value="1"/>
</dbReference>
<dbReference type="OrthoDB" id="9809330at2"/>
<keyword evidence="3" id="KW-1185">Reference proteome</keyword>
<dbReference type="Pfam" id="PF01963">
    <property type="entry name" value="TraB_PrgY_gumN"/>
    <property type="match status" value="1"/>
</dbReference>
<keyword evidence="1" id="KW-0812">Transmembrane</keyword>
<dbReference type="InterPro" id="IPR005230">
    <property type="entry name" value="TraB_bac"/>
</dbReference>
<proteinExistence type="predicted"/>
<gene>
    <name evidence="2" type="ORF">SAMN04488509_101420</name>
</gene>